<gene>
    <name evidence="4" type="ORF">EA58_12895</name>
</gene>
<organism evidence="4 5">
    <name type="scientific">Photobacterium galatheae</name>
    <dbReference type="NCBI Taxonomy" id="1654360"/>
    <lineage>
        <taxon>Bacteria</taxon>
        <taxon>Pseudomonadati</taxon>
        <taxon>Pseudomonadota</taxon>
        <taxon>Gammaproteobacteria</taxon>
        <taxon>Vibrionales</taxon>
        <taxon>Vibrionaceae</taxon>
        <taxon>Photobacterium</taxon>
    </lineage>
</organism>
<evidence type="ECO:0000313" key="5">
    <source>
        <dbReference type="Proteomes" id="UP000027192"/>
    </source>
</evidence>
<dbReference type="EMBL" id="JMIB01000024">
    <property type="protein sequence ID" value="KDM91236.1"/>
    <property type="molecule type" value="Genomic_DNA"/>
</dbReference>
<dbReference type="NCBIfam" id="NF041940">
    <property type="entry name" value="choice_anch_X"/>
    <property type="match status" value="1"/>
</dbReference>
<dbReference type="OrthoDB" id="798937at2"/>
<feature type="transmembrane region" description="Helical" evidence="2">
    <location>
        <begin position="372"/>
        <end position="393"/>
    </location>
</feature>
<sequence>MRRLALLSTLIPALLGTQSVQAASWLDNRFRVDPTVKQVAFVVERETKNQNVVLVRPDGVKYYPWRHPDNVAWHEESGMDIITIENPMPGPWQAVGRVSQKNQVKVLSNLKLNVTALPERLYQSESYKFTARLTQDGQLLTDRDFLDRVKMSVNFYEYVDQPETLAEDSLPTPLSLGEFADDGLGLDEAPGDGVFTVALPVDIQPGRYRVKITSGNGIFLRTYEQEVLVYPPPLLPTFIQARTTEEPHQLVVTSDEGMIGPGSLSAHIELEAPDGNVMVSQEQAEPEMTSLEMVVPNRQQPGSYAWSGWLYATDTFQQRPLVFPLPKSHFAITAVLQLDKNLEEYRARQEEKARLEEEKRRLEEQMAARSQAWKLILGGNGVIVLIAAVWVLLRRRRNKPVALESDATKLEIPPDMKV</sequence>
<keyword evidence="2" id="KW-0472">Membrane</keyword>
<dbReference type="NCBIfam" id="TIGR03503">
    <property type="entry name" value="TIGR03503 family protein"/>
    <property type="match status" value="1"/>
</dbReference>
<comment type="caution">
    <text evidence="4">The sequence shown here is derived from an EMBL/GenBank/DDBJ whole genome shotgun (WGS) entry which is preliminary data.</text>
</comment>
<keyword evidence="1" id="KW-0175">Coiled coil</keyword>
<dbReference type="RefSeq" id="WP_036753155.1">
    <property type="nucleotide sequence ID" value="NZ_JAGSGC010000002.1"/>
</dbReference>
<dbReference type="Proteomes" id="UP000027192">
    <property type="component" value="Unassembled WGS sequence"/>
</dbReference>
<feature type="coiled-coil region" evidence="1">
    <location>
        <begin position="338"/>
        <end position="372"/>
    </location>
</feature>
<feature type="chain" id="PRO_5001629569" evidence="3">
    <location>
        <begin position="23"/>
        <end position="418"/>
    </location>
</feature>
<accession>A0A066RQ73</accession>
<dbReference type="AlphaFoldDB" id="A0A066RQ73"/>
<evidence type="ECO:0000256" key="3">
    <source>
        <dbReference type="SAM" id="SignalP"/>
    </source>
</evidence>
<keyword evidence="5" id="KW-1185">Reference proteome</keyword>
<reference evidence="4 5" key="1">
    <citation type="submission" date="2014-04" db="EMBL/GenBank/DDBJ databases">
        <title>Draft genome sequence of Photobacterium halotolerans S2753: a solonamide, ngercheumicin and holomycin producer.</title>
        <authorList>
            <person name="Machado H.R."/>
            <person name="Gram L."/>
        </authorList>
    </citation>
    <scope>NUCLEOTIDE SEQUENCE [LARGE SCALE GENOMIC DNA]</scope>
    <source>
        <strain evidence="4 5">S2753</strain>
    </source>
</reference>
<evidence type="ECO:0000313" key="4">
    <source>
        <dbReference type="EMBL" id="KDM91236.1"/>
    </source>
</evidence>
<name>A0A066RQ73_9GAMM</name>
<evidence type="ECO:0000256" key="1">
    <source>
        <dbReference type="SAM" id="Coils"/>
    </source>
</evidence>
<evidence type="ECO:0000256" key="2">
    <source>
        <dbReference type="SAM" id="Phobius"/>
    </source>
</evidence>
<proteinExistence type="predicted"/>
<dbReference type="STRING" id="1654360.EA58_12895"/>
<protein>
    <submittedName>
        <fullName evidence="4">Glutamate synthase</fullName>
    </submittedName>
</protein>
<keyword evidence="2" id="KW-0812">Transmembrane</keyword>
<dbReference type="InterPro" id="IPR020010">
    <property type="entry name" value="CHP03503"/>
</dbReference>
<keyword evidence="3" id="KW-0732">Signal</keyword>
<keyword evidence="2" id="KW-1133">Transmembrane helix</keyword>
<feature type="signal peptide" evidence="3">
    <location>
        <begin position="1"/>
        <end position="22"/>
    </location>
</feature>